<evidence type="ECO:0000313" key="2">
    <source>
        <dbReference type="EMBL" id="QDT36440.1"/>
    </source>
</evidence>
<evidence type="ECO:0000259" key="1">
    <source>
        <dbReference type="Pfam" id="PF06439"/>
    </source>
</evidence>
<keyword evidence="3" id="KW-1185">Reference proteome</keyword>
<dbReference type="Gene3D" id="2.60.120.560">
    <property type="entry name" value="Exo-inulinase, domain 1"/>
    <property type="match status" value="1"/>
</dbReference>
<gene>
    <name evidence="2" type="ORF">Pan189_07960</name>
</gene>
<dbReference type="OrthoDB" id="266976at2"/>
<dbReference type="AlphaFoldDB" id="A0A517QXY9"/>
<dbReference type="RefSeq" id="WP_145362644.1">
    <property type="nucleotide sequence ID" value="NZ_CP036268.1"/>
</dbReference>
<dbReference type="InterPro" id="IPR010496">
    <property type="entry name" value="AL/BT2_dom"/>
</dbReference>
<dbReference type="GO" id="GO:0016787">
    <property type="term" value="F:hydrolase activity"/>
    <property type="evidence" value="ECO:0007669"/>
    <property type="project" value="InterPro"/>
</dbReference>
<organism evidence="2 3">
    <name type="scientific">Stratiformator vulcanicus</name>
    <dbReference type="NCBI Taxonomy" id="2527980"/>
    <lineage>
        <taxon>Bacteria</taxon>
        <taxon>Pseudomonadati</taxon>
        <taxon>Planctomycetota</taxon>
        <taxon>Planctomycetia</taxon>
        <taxon>Planctomycetales</taxon>
        <taxon>Planctomycetaceae</taxon>
        <taxon>Stratiformator</taxon>
    </lineage>
</organism>
<dbReference type="Proteomes" id="UP000317318">
    <property type="component" value="Chromosome"/>
</dbReference>
<dbReference type="KEGG" id="svp:Pan189_07960"/>
<dbReference type="Pfam" id="PF06439">
    <property type="entry name" value="3keto-disac_hyd"/>
    <property type="match status" value="1"/>
</dbReference>
<feature type="domain" description="3-keto-alpha-glucoside-1,2-lyase/3-keto-2-hydroxy-glucal hydratase" evidence="1">
    <location>
        <begin position="128"/>
        <end position="323"/>
    </location>
</feature>
<proteinExistence type="predicted"/>
<reference evidence="2 3" key="1">
    <citation type="submission" date="2019-02" db="EMBL/GenBank/DDBJ databases">
        <title>Deep-cultivation of Planctomycetes and their phenomic and genomic characterization uncovers novel biology.</title>
        <authorList>
            <person name="Wiegand S."/>
            <person name="Jogler M."/>
            <person name="Boedeker C."/>
            <person name="Pinto D."/>
            <person name="Vollmers J."/>
            <person name="Rivas-Marin E."/>
            <person name="Kohn T."/>
            <person name="Peeters S.H."/>
            <person name="Heuer A."/>
            <person name="Rast P."/>
            <person name="Oberbeckmann S."/>
            <person name="Bunk B."/>
            <person name="Jeske O."/>
            <person name="Meyerdierks A."/>
            <person name="Storesund J.E."/>
            <person name="Kallscheuer N."/>
            <person name="Luecker S."/>
            <person name="Lage O.M."/>
            <person name="Pohl T."/>
            <person name="Merkel B.J."/>
            <person name="Hornburger P."/>
            <person name="Mueller R.-W."/>
            <person name="Bruemmer F."/>
            <person name="Labrenz M."/>
            <person name="Spormann A.M."/>
            <person name="Op den Camp H."/>
            <person name="Overmann J."/>
            <person name="Amann R."/>
            <person name="Jetten M.S.M."/>
            <person name="Mascher T."/>
            <person name="Medema M.H."/>
            <person name="Devos D.P."/>
            <person name="Kaster A.-K."/>
            <person name="Ovreas L."/>
            <person name="Rohde M."/>
            <person name="Galperin M.Y."/>
            <person name="Jogler C."/>
        </authorList>
    </citation>
    <scope>NUCLEOTIDE SEQUENCE [LARGE SCALE GENOMIC DNA]</scope>
    <source>
        <strain evidence="2 3">Pan189</strain>
    </source>
</reference>
<accession>A0A517QXY9</accession>
<name>A0A517QXY9_9PLAN</name>
<protein>
    <recommendedName>
        <fullName evidence="1">3-keto-alpha-glucoside-1,2-lyase/3-keto-2-hydroxy-glucal hydratase domain-containing protein</fullName>
    </recommendedName>
</protein>
<evidence type="ECO:0000313" key="3">
    <source>
        <dbReference type="Proteomes" id="UP000317318"/>
    </source>
</evidence>
<dbReference type="EMBL" id="CP036268">
    <property type="protein sequence ID" value="QDT36440.1"/>
    <property type="molecule type" value="Genomic_DNA"/>
</dbReference>
<sequence length="337" mass="37348">MRAHFRPAALMAAMTICLGMVDDSNAQETTETSASKEIVVPEIESTPFDDSQQKSKLYREGFATGYHWAFSKGHQGCPTHPSLRNLAFIRGWVEGWQAAIADGGTRSLPGLYAKYLKWDDEVRPEETGFRSLFDGTSTDGWLVAPNKPYAGPLEEGAIQPHKAGGRYVYHDDVFENFELRLEVKQSSEKTNSGIFIRLVDPTKHFGNPKKNPRSGFEIQVGPGGTGNHDFGAIYDLVPAAENVQRPVGEWNEVQVYANGPRIVVTVNGLRTATLNADEWAEPGKRPDGTNHKFLAAIAELPRRGHIGFQDHGSKAWFRNVRIRELPSSERSELGGEN</sequence>